<protein>
    <submittedName>
        <fullName evidence="1">Uncharacterized protein</fullName>
    </submittedName>
</protein>
<reference evidence="1 2" key="1">
    <citation type="submission" date="2017-07" db="EMBL/GenBank/DDBJ databases">
        <title>Draft genome of Ochrobactrum lupini type strain LUP21.</title>
        <authorList>
            <person name="Krzyzanowska D.M."/>
            <person name="Jafra S."/>
        </authorList>
    </citation>
    <scope>NUCLEOTIDE SEQUENCE [LARGE SCALE GENOMIC DNA]</scope>
    <source>
        <strain evidence="1 2">LUP21</strain>
    </source>
</reference>
<accession>A0A256GLY6</accession>
<comment type="caution">
    <text evidence="1">The sequence shown here is derived from an EMBL/GenBank/DDBJ whole genome shotgun (WGS) entry which is preliminary data.</text>
</comment>
<name>A0A256GLY6_9HYPH</name>
<proteinExistence type="predicted"/>
<dbReference type="EMBL" id="NNRN01000052">
    <property type="protein sequence ID" value="OYR28122.1"/>
    <property type="molecule type" value="Genomic_DNA"/>
</dbReference>
<evidence type="ECO:0000313" key="1">
    <source>
        <dbReference type="EMBL" id="OYR28122.1"/>
    </source>
</evidence>
<dbReference type="Proteomes" id="UP000216363">
    <property type="component" value="Unassembled WGS sequence"/>
</dbReference>
<evidence type="ECO:0000313" key="2">
    <source>
        <dbReference type="Proteomes" id="UP000216363"/>
    </source>
</evidence>
<gene>
    <name evidence="1" type="ORF">CES86_3122</name>
</gene>
<dbReference type="RefSeq" id="WP_157808475.1">
    <property type="nucleotide sequence ID" value="NZ_JBHEEP010000018.1"/>
</dbReference>
<dbReference type="AlphaFoldDB" id="A0A256GLY6"/>
<sequence length="47" mass="5198">MVDLLLGGLQINARDQAYPRRAPFDERLSQVNGTSALLDEAERRGLA</sequence>
<organism evidence="1 2">
    <name type="scientific">Brucella lupini</name>
    <dbReference type="NCBI Taxonomy" id="255457"/>
    <lineage>
        <taxon>Bacteria</taxon>
        <taxon>Pseudomonadati</taxon>
        <taxon>Pseudomonadota</taxon>
        <taxon>Alphaproteobacteria</taxon>
        <taxon>Hyphomicrobiales</taxon>
        <taxon>Brucellaceae</taxon>
        <taxon>Brucella/Ochrobactrum group</taxon>
        <taxon>Brucella</taxon>
    </lineage>
</organism>